<protein>
    <submittedName>
        <fullName evidence="1">Tail tubular protein A</fullName>
    </submittedName>
</protein>
<proteinExistence type="predicted"/>
<dbReference type="Pfam" id="PF17212">
    <property type="entry name" value="Tube"/>
    <property type="match status" value="1"/>
</dbReference>
<evidence type="ECO:0000313" key="1">
    <source>
        <dbReference type="EMBL" id="QEG09809.1"/>
    </source>
</evidence>
<name>A0A5B9N8B3_9CAUD</name>
<evidence type="ECO:0000313" key="2">
    <source>
        <dbReference type="Proteomes" id="UP000324737"/>
    </source>
</evidence>
<accession>A0A5B9N8B3</accession>
<gene>
    <name evidence="1" type="ORF">CPT_Penshu1_038</name>
</gene>
<sequence length="207" mass="23787">MRIQSILQTLYTTLKERRLMAQYIPLNANDDLDAINDMLAAIGEPAVLQLDEGNADVSNAQRILHRVNRQVQAKGWNFNINEAAVLTPDVQDNRIRFLPSYLRVMTAGATSYYSNMGGYLYDLSTQSTTFTDPITVELVEMKPFSEMPVVFRDYIVTKASREFNAKFFGSPESELYLREQEAELYQQVMEYEMDTGRYNMMSDIGRD</sequence>
<keyword evidence="2" id="KW-1185">Reference proteome</keyword>
<organism evidence="1 2">
    <name type="scientific">Escherichia phage Penshu1</name>
    <dbReference type="NCBI Taxonomy" id="2591101"/>
    <lineage>
        <taxon>Viruses</taxon>
        <taxon>Duplodnaviria</taxon>
        <taxon>Heunggongvirae</taxon>
        <taxon>Uroviricota</taxon>
        <taxon>Caudoviricetes</taxon>
        <taxon>Autographivirales</taxon>
        <taxon>Autotranscriptaviridae</taxon>
        <taxon>Studiervirinae</taxon>
        <taxon>Kayfunavirus</taxon>
        <taxon>Kayfunavirus penshu1</taxon>
    </lineage>
</organism>
<dbReference type="EMBL" id="MK903281">
    <property type="protein sequence ID" value="QEG09809.1"/>
    <property type="molecule type" value="Genomic_DNA"/>
</dbReference>
<reference evidence="2" key="1">
    <citation type="submission" date="2019-05" db="EMBL/GenBank/DDBJ databases">
        <title>Complete Genome Sequence of Escherichia coli Podophage Penshu1.</title>
        <authorList>
            <person name="Pechacek D."/>
            <person name="Hwangbo M."/>
            <person name="Moreland R."/>
            <person name="Liu M."/>
            <person name="Ramsey J."/>
        </authorList>
    </citation>
    <scope>NUCLEOTIDE SEQUENCE [LARGE SCALE GENOMIC DNA]</scope>
</reference>
<dbReference type="Proteomes" id="UP000324737">
    <property type="component" value="Segment"/>
</dbReference>
<dbReference type="InterPro" id="IPR033767">
    <property type="entry name" value="Tail_Gp11"/>
</dbReference>